<comment type="subcellular location">
    <subcellularLocation>
        <location evidence="1">Membrane</location>
        <topology evidence="1">Single-pass membrane protein</topology>
    </subcellularLocation>
</comment>
<organism evidence="7 8">
    <name type="scientific">Camellia sinensis</name>
    <name type="common">Tea plant</name>
    <name type="synonym">Thea sinensis</name>
    <dbReference type="NCBI Taxonomy" id="4442"/>
    <lineage>
        <taxon>Eukaryota</taxon>
        <taxon>Viridiplantae</taxon>
        <taxon>Streptophyta</taxon>
        <taxon>Embryophyta</taxon>
        <taxon>Tracheophyta</taxon>
        <taxon>Spermatophyta</taxon>
        <taxon>Magnoliopsida</taxon>
        <taxon>eudicotyledons</taxon>
        <taxon>Gunneridae</taxon>
        <taxon>Pentapetalae</taxon>
        <taxon>asterids</taxon>
        <taxon>Ericales</taxon>
        <taxon>Theaceae</taxon>
        <taxon>Camellia</taxon>
    </lineage>
</organism>
<evidence type="ECO:0000256" key="3">
    <source>
        <dbReference type="ARBA" id="ARBA00022729"/>
    </source>
</evidence>
<protein>
    <recommendedName>
        <fullName evidence="6">Apple domain-containing protein</fullName>
    </recommendedName>
</protein>
<gene>
    <name evidence="7" type="ORF">HYC85_008410</name>
</gene>
<evidence type="ECO:0000313" key="7">
    <source>
        <dbReference type="EMBL" id="KAF5955554.1"/>
    </source>
</evidence>
<evidence type="ECO:0000256" key="5">
    <source>
        <dbReference type="ARBA" id="ARBA00023136"/>
    </source>
</evidence>
<keyword evidence="4" id="KW-1133">Transmembrane helix</keyword>
<feature type="domain" description="Apple" evidence="6">
    <location>
        <begin position="56"/>
        <end position="92"/>
    </location>
</feature>
<name>A0A7J7HU13_CAMSI</name>
<accession>A0A7J7HU13</accession>
<sequence>MVSADPTVYVLMFLSEKFGYKIKNDSDWSLGCEPNFNPPYNDCDQVVYGYDIKFHGNYTLKNCKNTCLKQCNCYGFQYKFDKVRGFYNCFIKSLLFNGYLSSHLVKQLVNNILIT</sequence>
<dbReference type="AlphaFoldDB" id="A0A7J7HU13"/>
<keyword evidence="8" id="KW-1185">Reference proteome</keyword>
<comment type="caution">
    <text evidence="7">The sequence shown here is derived from an EMBL/GenBank/DDBJ whole genome shotgun (WGS) entry which is preliminary data.</text>
</comment>
<dbReference type="GO" id="GO:0016020">
    <property type="term" value="C:membrane"/>
    <property type="evidence" value="ECO:0007669"/>
    <property type="project" value="UniProtKB-SubCell"/>
</dbReference>
<dbReference type="Proteomes" id="UP000593564">
    <property type="component" value="Unassembled WGS sequence"/>
</dbReference>
<dbReference type="EMBL" id="JACBKZ010000003">
    <property type="protein sequence ID" value="KAF5955554.1"/>
    <property type="molecule type" value="Genomic_DNA"/>
</dbReference>
<reference evidence="8" key="1">
    <citation type="journal article" date="2020" name="Nat. Commun.">
        <title>Genome assembly of wild tea tree DASZ reveals pedigree and selection history of tea varieties.</title>
        <authorList>
            <person name="Zhang W."/>
            <person name="Zhang Y."/>
            <person name="Qiu H."/>
            <person name="Guo Y."/>
            <person name="Wan H."/>
            <person name="Zhang X."/>
            <person name="Scossa F."/>
            <person name="Alseekh S."/>
            <person name="Zhang Q."/>
            <person name="Wang P."/>
            <person name="Xu L."/>
            <person name="Schmidt M.H."/>
            <person name="Jia X."/>
            <person name="Li D."/>
            <person name="Zhu A."/>
            <person name="Guo F."/>
            <person name="Chen W."/>
            <person name="Ni D."/>
            <person name="Usadel B."/>
            <person name="Fernie A.R."/>
            <person name="Wen W."/>
        </authorList>
    </citation>
    <scope>NUCLEOTIDE SEQUENCE [LARGE SCALE GENOMIC DNA]</scope>
    <source>
        <strain evidence="8">cv. G240</strain>
    </source>
</reference>
<dbReference type="InterPro" id="IPR003609">
    <property type="entry name" value="Pan_app"/>
</dbReference>
<keyword evidence="5" id="KW-0472">Membrane</keyword>
<evidence type="ECO:0000259" key="6">
    <source>
        <dbReference type="Pfam" id="PF08276"/>
    </source>
</evidence>
<evidence type="ECO:0000256" key="1">
    <source>
        <dbReference type="ARBA" id="ARBA00004167"/>
    </source>
</evidence>
<dbReference type="Pfam" id="PF08276">
    <property type="entry name" value="PAN_2"/>
    <property type="match status" value="1"/>
</dbReference>
<evidence type="ECO:0000256" key="4">
    <source>
        <dbReference type="ARBA" id="ARBA00022989"/>
    </source>
</evidence>
<keyword evidence="3" id="KW-0732">Signal</keyword>
<evidence type="ECO:0000256" key="2">
    <source>
        <dbReference type="ARBA" id="ARBA00022692"/>
    </source>
</evidence>
<keyword evidence="2" id="KW-0812">Transmembrane</keyword>
<dbReference type="PANTHER" id="PTHR47974">
    <property type="entry name" value="OS07G0415500 PROTEIN"/>
    <property type="match status" value="1"/>
</dbReference>
<proteinExistence type="predicted"/>
<dbReference type="PANTHER" id="PTHR47974:SF3">
    <property type="entry name" value="RECEPTOR-LIKE SERINE_THREONINE-PROTEIN KINASE"/>
    <property type="match status" value="1"/>
</dbReference>
<evidence type="ECO:0000313" key="8">
    <source>
        <dbReference type="Proteomes" id="UP000593564"/>
    </source>
</evidence>
<reference evidence="7 8" key="2">
    <citation type="submission" date="2020-07" db="EMBL/GenBank/DDBJ databases">
        <title>Genome assembly of wild tea tree DASZ reveals pedigree and selection history of tea varieties.</title>
        <authorList>
            <person name="Zhang W."/>
        </authorList>
    </citation>
    <scope>NUCLEOTIDE SEQUENCE [LARGE SCALE GENOMIC DNA]</scope>
    <source>
        <strain evidence="8">cv. G240</strain>
        <tissue evidence="7">Leaf</tissue>
    </source>
</reference>